<feature type="region of interest" description="Disordered" evidence="1">
    <location>
        <begin position="557"/>
        <end position="576"/>
    </location>
</feature>
<feature type="region of interest" description="Disordered" evidence="1">
    <location>
        <begin position="582"/>
        <end position="614"/>
    </location>
</feature>
<dbReference type="GeneID" id="36329642"/>
<dbReference type="Proteomes" id="UP000194127">
    <property type="component" value="Unassembled WGS sequence"/>
</dbReference>
<sequence length="614" mass="67572">MADRHHHRQTAIVKETYTLRGGRHLVHALLPTHILCQDLQSHTEAQERLLTRTLPRTTAGCRTTVIIGRREIGTGTGGPIHSLTPDTGRWSRLGNDRIGRENATETEARGVGSPGPAHLSVQSGIDGRGERLRGDRLLIANEHGVLGIPGRHRVMLGLVNETDAVSVRGLQLLDGETCLGVATRRIADTAQLTMMLHLESRQMDNDPVADQIPVVAEGTWMLQKSPVQAEPDEILPDSGITTIKEGGLTSGYATRRPDIASPTIVQDSKFGRLTPDARGSHATDKGKMREDVTAAIRDDDVQMHDASPRLAKVSREASPLSKVPSDASHSPVEQIVPADIRVLLVRAHLRIPSPGKPRASKTSSEKKKLSCHLVLATPLLKKRVTLCPAFTMLTLTVILWQIKQHRAHSSLLMGEYVNAEKAKLRAMHELQMAQFDLEAAMFRRQIADAQLDMARQGKLGIDYERDKTITLERTLNIITVWEESKFEVPEEKTPVVKPQGEQAEGEKTKAKAVSAKTPDGTPGEQGDAEPTDMAVGAPLVTADPKSDNENELAIKLENEHEEQREELPDLRLVGKPVSKLEQTEKMTMDQSRAGYAVSLETKETKEEIQTEFQP</sequence>
<dbReference type="EMBL" id="KZ110593">
    <property type="protein sequence ID" value="OSX65173.1"/>
    <property type="molecule type" value="Genomic_DNA"/>
</dbReference>
<accession>A0A1X6N9Z2</accession>
<organism evidence="2 3">
    <name type="scientific">Postia placenta MAD-698-R-SB12</name>
    <dbReference type="NCBI Taxonomy" id="670580"/>
    <lineage>
        <taxon>Eukaryota</taxon>
        <taxon>Fungi</taxon>
        <taxon>Dikarya</taxon>
        <taxon>Basidiomycota</taxon>
        <taxon>Agaricomycotina</taxon>
        <taxon>Agaricomycetes</taxon>
        <taxon>Polyporales</taxon>
        <taxon>Adustoporiaceae</taxon>
        <taxon>Rhodonia</taxon>
    </lineage>
</organism>
<proteinExistence type="predicted"/>
<reference evidence="2 3" key="1">
    <citation type="submission" date="2017-04" db="EMBL/GenBank/DDBJ databases">
        <title>Genome Sequence of the Model Brown-Rot Fungus Postia placenta SB12.</title>
        <authorList>
            <consortium name="DOE Joint Genome Institute"/>
            <person name="Gaskell J."/>
            <person name="Kersten P."/>
            <person name="Larrondo L.F."/>
            <person name="Canessa P."/>
            <person name="Martinez D."/>
            <person name="Hibbett D."/>
            <person name="Schmoll M."/>
            <person name="Kubicek C.P."/>
            <person name="Martinez A.T."/>
            <person name="Yadav J."/>
            <person name="Master E."/>
            <person name="Magnuson J.K."/>
            <person name="James T."/>
            <person name="Yaver D."/>
            <person name="Berka R."/>
            <person name="Labutti K."/>
            <person name="Lipzen A."/>
            <person name="Aerts A."/>
            <person name="Barry K."/>
            <person name="Henrissat B."/>
            <person name="Blanchette R."/>
            <person name="Grigoriev I."/>
            <person name="Cullen D."/>
        </authorList>
    </citation>
    <scope>NUCLEOTIDE SEQUENCE [LARGE SCALE GENOMIC DNA]</scope>
    <source>
        <strain evidence="2 3">MAD-698-R-SB12</strain>
    </source>
</reference>
<gene>
    <name evidence="2" type="ORF">POSPLADRAFT_1136512</name>
</gene>
<evidence type="ECO:0000313" key="3">
    <source>
        <dbReference type="Proteomes" id="UP000194127"/>
    </source>
</evidence>
<feature type="compositionally biased region" description="Basic and acidic residues" evidence="1">
    <location>
        <begin position="94"/>
        <end position="108"/>
    </location>
</feature>
<feature type="compositionally biased region" description="Basic and acidic residues" evidence="1">
    <location>
        <begin position="557"/>
        <end position="569"/>
    </location>
</feature>
<dbReference type="OrthoDB" id="3269397at2759"/>
<feature type="region of interest" description="Disordered" evidence="1">
    <location>
        <begin position="490"/>
        <end position="531"/>
    </location>
</feature>
<dbReference type="STRING" id="670580.A0A1X6N9Z2"/>
<protein>
    <submittedName>
        <fullName evidence="2">Uncharacterized protein</fullName>
    </submittedName>
</protein>
<evidence type="ECO:0000256" key="1">
    <source>
        <dbReference type="SAM" id="MobiDB-lite"/>
    </source>
</evidence>
<name>A0A1X6N9Z2_9APHY</name>
<dbReference type="RefSeq" id="XP_024341967.1">
    <property type="nucleotide sequence ID" value="XM_024484693.1"/>
</dbReference>
<keyword evidence="3" id="KW-1185">Reference proteome</keyword>
<feature type="region of interest" description="Disordered" evidence="1">
    <location>
        <begin position="72"/>
        <end position="126"/>
    </location>
</feature>
<dbReference type="AlphaFoldDB" id="A0A1X6N9Z2"/>
<evidence type="ECO:0000313" key="2">
    <source>
        <dbReference type="EMBL" id="OSX65173.1"/>
    </source>
</evidence>